<dbReference type="InterPro" id="IPR016032">
    <property type="entry name" value="Sig_transdc_resp-reg_C-effctor"/>
</dbReference>
<feature type="domain" description="HTH luxR-type" evidence="4">
    <location>
        <begin position="192"/>
        <end position="257"/>
    </location>
</feature>
<evidence type="ECO:0000259" key="4">
    <source>
        <dbReference type="PROSITE" id="PS50043"/>
    </source>
</evidence>
<dbReference type="Proteomes" id="UP000043764">
    <property type="component" value="Unassembled WGS sequence"/>
</dbReference>
<name>A0A0H5D3D9_9RHOB</name>
<dbReference type="SUPFAM" id="SSF46894">
    <property type="entry name" value="C-terminal effector domain of the bipartite response regulators"/>
    <property type="match status" value="1"/>
</dbReference>
<evidence type="ECO:0000256" key="2">
    <source>
        <dbReference type="ARBA" id="ARBA00023125"/>
    </source>
</evidence>
<reference evidence="6" key="1">
    <citation type="submission" date="2015-05" db="EMBL/GenBank/DDBJ databases">
        <authorList>
            <person name="Rodrigo-Torres Lidia"/>
            <person name="Arahal R.David."/>
        </authorList>
    </citation>
    <scope>NUCLEOTIDE SEQUENCE [LARGE SCALE GENOMIC DNA]</scope>
    <source>
        <strain evidence="6">CECT 7321</strain>
    </source>
</reference>
<dbReference type="Gene3D" id="3.30.450.80">
    <property type="entry name" value="Transcription factor LuxR-like, autoinducer-binding domain"/>
    <property type="match status" value="1"/>
</dbReference>
<keyword evidence="3" id="KW-0804">Transcription</keyword>
<evidence type="ECO:0000256" key="3">
    <source>
        <dbReference type="ARBA" id="ARBA00023163"/>
    </source>
</evidence>
<dbReference type="InterPro" id="IPR005143">
    <property type="entry name" value="TF_LuxR_autoind-bd_dom"/>
</dbReference>
<dbReference type="Pfam" id="PF00196">
    <property type="entry name" value="GerE"/>
    <property type="match status" value="1"/>
</dbReference>
<dbReference type="InterPro" id="IPR000792">
    <property type="entry name" value="Tscrpt_reg_LuxR_C"/>
</dbReference>
<keyword evidence="2 5" id="KW-0238">DNA-binding</keyword>
<dbReference type="SUPFAM" id="SSF75516">
    <property type="entry name" value="Pheromone-binding domain of LuxR-like quorum-sensing transcription factors"/>
    <property type="match status" value="1"/>
</dbReference>
<dbReference type="PANTHER" id="PTHR44688:SF16">
    <property type="entry name" value="DNA-BINDING TRANSCRIPTIONAL ACTIVATOR DEVR_DOSR"/>
    <property type="match status" value="1"/>
</dbReference>
<keyword evidence="1" id="KW-0805">Transcription regulation</keyword>
<evidence type="ECO:0000256" key="1">
    <source>
        <dbReference type="ARBA" id="ARBA00023015"/>
    </source>
</evidence>
<dbReference type="Pfam" id="PF03472">
    <property type="entry name" value="Autoind_bind"/>
    <property type="match status" value="1"/>
</dbReference>
<dbReference type="InterPro" id="IPR036693">
    <property type="entry name" value="TF_LuxR_autoind-bd_dom_sf"/>
</dbReference>
<evidence type="ECO:0000313" key="5">
    <source>
        <dbReference type="EMBL" id="CRL11712.1"/>
    </source>
</evidence>
<dbReference type="InterPro" id="IPR036388">
    <property type="entry name" value="WH-like_DNA-bd_sf"/>
</dbReference>
<dbReference type="Gene3D" id="1.10.10.10">
    <property type="entry name" value="Winged helix-like DNA-binding domain superfamily/Winged helix DNA-binding domain"/>
    <property type="match status" value="1"/>
</dbReference>
<proteinExistence type="predicted"/>
<dbReference type="PRINTS" id="PR00038">
    <property type="entry name" value="HTHLUXR"/>
</dbReference>
<protein>
    <submittedName>
        <fullName evidence="5">DNA-binding transcriptional activator SdiA</fullName>
    </submittedName>
</protein>
<organism evidence="5 6">
    <name type="scientific">Phaeobacter italicus</name>
    <dbReference type="NCBI Taxonomy" id="481446"/>
    <lineage>
        <taxon>Bacteria</taxon>
        <taxon>Pseudomonadati</taxon>
        <taxon>Pseudomonadota</taxon>
        <taxon>Alphaproteobacteria</taxon>
        <taxon>Rhodobacterales</taxon>
        <taxon>Roseobacteraceae</taxon>
        <taxon>Phaeobacter</taxon>
    </lineage>
</organism>
<dbReference type="STRING" id="481446.NIT7645_03819"/>
<dbReference type="AlphaFoldDB" id="A0A0H5D3D9"/>
<evidence type="ECO:0000313" key="6">
    <source>
        <dbReference type="Proteomes" id="UP000043764"/>
    </source>
</evidence>
<dbReference type="GO" id="GO:0003677">
    <property type="term" value="F:DNA binding"/>
    <property type="evidence" value="ECO:0007669"/>
    <property type="project" value="UniProtKB-KW"/>
</dbReference>
<accession>A0A0H5D3D9</accession>
<dbReference type="GO" id="GO:0006355">
    <property type="term" value="P:regulation of DNA-templated transcription"/>
    <property type="evidence" value="ECO:0007669"/>
    <property type="project" value="InterPro"/>
</dbReference>
<keyword evidence="6" id="KW-1185">Reference proteome</keyword>
<dbReference type="SMART" id="SM00421">
    <property type="entry name" value="HTH_LUXR"/>
    <property type="match status" value="1"/>
</dbReference>
<sequence length="261" mass="28491">MRSLGLFVTCTFGFGDVMKNGLIDTLDALLFSQDQQDRWHAAQRAADKIGVKSILVAQAVGIQGDIRWMNTDMPSDWIEEYLACGYVEVDPPVLNLSKQKGNMSVDCGVLHRGDASDKREWDLNHGLKAAGFGSLFCSCYKDAAGYDRFITLAYDGHHLEDQPASQTELQLFSALLASTIERDTVAPGNGYQPVRPSPLTQRQREVLSLLAEGMMTARIAETLGLSEAAVSLHFANARKALGASTREHALALALTRGFISL</sequence>
<dbReference type="PROSITE" id="PS50043">
    <property type="entry name" value="HTH_LUXR_2"/>
    <property type="match status" value="1"/>
</dbReference>
<dbReference type="EMBL" id="CVRL01000035">
    <property type="protein sequence ID" value="CRL11712.1"/>
    <property type="molecule type" value="Genomic_DNA"/>
</dbReference>
<dbReference type="PANTHER" id="PTHR44688">
    <property type="entry name" value="DNA-BINDING TRANSCRIPTIONAL ACTIVATOR DEVR_DOSR"/>
    <property type="match status" value="1"/>
</dbReference>
<gene>
    <name evidence="5" type="ORF">NIT7321_02582</name>
</gene>
<dbReference type="CDD" id="cd06170">
    <property type="entry name" value="LuxR_C_like"/>
    <property type="match status" value="1"/>
</dbReference>